<dbReference type="EMBL" id="JAVDSB010000001">
    <property type="protein sequence ID" value="MDR6550222.1"/>
    <property type="molecule type" value="Genomic_DNA"/>
</dbReference>
<organism evidence="1 2">
    <name type="scientific">Paenibacillus qinlingensis</name>
    <dbReference type="NCBI Taxonomy" id="1837343"/>
    <lineage>
        <taxon>Bacteria</taxon>
        <taxon>Bacillati</taxon>
        <taxon>Bacillota</taxon>
        <taxon>Bacilli</taxon>
        <taxon>Bacillales</taxon>
        <taxon>Paenibacillaceae</taxon>
        <taxon>Paenibacillus</taxon>
    </lineage>
</organism>
<protein>
    <submittedName>
        <fullName evidence="1">Uncharacterized protein</fullName>
    </submittedName>
</protein>
<gene>
    <name evidence="1" type="ORF">J2736_001405</name>
</gene>
<sequence length="37" mass="4485">MIQQVWPVYELTITEKMGNKLTYEEQKQLETLLKKMV</sequence>
<comment type="caution">
    <text evidence="1">The sequence shown here is derived from an EMBL/GenBank/DDBJ whole genome shotgun (WGS) entry which is preliminary data.</text>
</comment>
<evidence type="ECO:0000313" key="2">
    <source>
        <dbReference type="Proteomes" id="UP001267290"/>
    </source>
</evidence>
<evidence type="ECO:0000313" key="1">
    <source>
        <dbReference type="EMBL" id="MDR6550222.1"/>
    </source>
</evidence>
<dbReference type="Proteomes" id="UP001267290">
    <property type="component" value="Unassembled WGS sequence"/>
</dbReference>
<name>A0ABU1NTQ5_9BACL</name>
<keyword evidence="2" id="KW-1185">Reference proteome</keyword>
<proteinExistence type="predicted"/>
<accession>A0ABU1NTQ5</accession>
<reference evidence="1 2" key="1">
    <citation type="submission" date="2023-07" db="EMBL/GenBank/DDBJ databases">
        <title>Sorghum-associated microbial communities from plants grown in Nebraska, USA.</title>
        <authorList>
            <person name="Schachtman D."/>
        </authorList>
    </citation>
    <scope>NUCLEOTIDE SEQUENCE [LARGE SCALE GENOMIC DNA]</scope>
    <source>
        <strain evidence="1 2">CC258</strain>
    </source>
</reference>